<dbReference type="RefSeq" id="WP_148700611.1">
    <property type="nucleotide sequence ID" value="NZ_CP007174.1"/>
</dbReference>
<evidence type="ECO:0000259" key="3">
    <source>
        <dbReference type="PROSITE" id="PS51371"/>
    </source>
</evidence>
<protein>
    <submittedName>
        <fullName evidence="4">CBS-domain-containing membrane protein</fullName>
    </submittedName>
</protein>
<name>A0A075MXA0_9ARCH</name>
<dbReference type="InterPro" id="IPR000644">
    <property type="entry name" value="CBS_dom"/>
</dbReference>
<dbReference type="AlphaFoldDB" id="A0A075MXA0"/>
<keyword evidence="5" id="KW-1185">Reference proteome</keyword>
<dbReference type="EMBL" id="CP007174">
    <property type="protein sequence ID" value="AIF83929.1"/>
    <property type="molecule type" value="Genomic_DNA"/>
</dbReference>
<evidence type="ECO:0000313" key="4">
    <source>
        <dbReference type="EMBL" id="AIF83929.1"/>
    </source>
</evidence>
<dbReference type="Proteomes" id="UP000028194">
    <property type="component" value="Chromosome"/>
</dbReference>
<dbReference type="OrthoDB" id="9280at2157"/>
<dbReference type="Pfam" id="PF00571">
    <property type="entry name" value="CBS"/>
    <property type="match status" value="1"/>
</dbReference>
<dbReference type="InterPro" id="IPR051257">
    <property type="entry name" value="Diverse_CBS-Domain"/>
</dbReference>
<dbReference type="PANTHER" id="PTHR43080:SF2">
    <property type="entry name" value="CBS DOMAIN-CONTAINING PROTEIN"/>
    <property type="match status" value="1"/>
</dbReference>
<keyword evidence="1 2" id="KW-0129">CBS domain</keyword>
<sequence>MSSPLVTIGEDASVRNAIALMQSKQIRRLPVISSDGSVIGIVTLKTIIGNMPSHNIDLAELESSRSVAQRESVCPYCRSVIGKSETMVGHMEDTHMRR</sequence>
<evidence type="ECO:0000256" key="1">
    <source>
        <dbReference type="ARBA" id="ARBA00023122"/>
    </source>
</evidence>
<dbReference type="STRING" id="1459636.NTE_01869"/>
<dbReference type="KEGG" id="nev:NTE_01869"/>
<dbReference type="SUPFAM" id="SSF54631">
    <property type="entry name" value="CBS-domain pair"/>
    <property type="match status" value="1"/>
</dbReference>
<feature type="domain" description="CBS" evidence="3">
    <location>
        <begin position="1"/>
        <end position="58"/>
    </location>
</feature>
<dbReference type="SMART" id="SM00116">
    <property type="entry name" value="CBS"/>
    <property type="match status" value="1"/>
</dbReference>
<evidence type="ECO:0000256" key="2">
    <source>
        <dbReference type="PROSITE-ProRule" id="PRU00703"/>
    </source>
</evidence>
<accession>A0A075MXA0</accession>
<dbReference type="HOGENOM" id="CLU_2327136_0_0_2"/>
<proteinExistence type="predicted"/>
<gene>
    <name evidence="4" type="ORF">NTE_01869</name>
</gene>
<dbReference type="PROSITE" id="PS51371">
    <property type="entry name" value="CBS"/>
    <property type="match status" value="1"/>
</dbReference>
<evidence type="ECO:0000313" key="5">
    <source>
        <dbReference type="Proteomes" id="UP000028194"/>
    </source>
</evidence>
<organism evidence="4 5">
    <name type="scientific">Candidatus Nitrososphaera evergladensis SR1</name>
    <dbReference type="NCBI Taxonomy" id="1459636"/>
    <lineage>
        <taxon>Archaea</taxon>
        <taxon>Nitrososphaerota</taxon>
        <taxon>Nitrososphaeria</taxon>
        <taxon>Nitrososphaerales</taxon>
        <taxon>Nitrososphaeraceae</taxon>
        <taxon>Nitrososphaera</taxon>
    </lineage>
</organism>
<reference evidence="4 5" key="1">
    <citation type="journal article" date="2014" name="PLoS ONE">
        <title>Genome Sequence of Candidatus Nitrososphaera evergladensis from Group I.1b Enriched from Everglades Soil Reveals Novel Genomic Features of the Ammonia-Oxidizing Archaea.</title>
        <authorList>
            <person name="Zhalnina K.V."/>
            <person name="Dias R."/>
            <person name="Leonard M.T."/>
            <person name="Dorr de Quadros P."/>
            <person name="Camargo F.A."/>
            <person name="Drew J.C."/>
            <person name="Farmerie W.G."/>
            <person name="Daroub S.H."/>
            <person name="Triplett E.W."/>
        </authorList>
    </citation>
    <scope>NUCLEOTIDE SEQUENCE [LARGE SCALE GENOMIC DNA]</scope>
    <source>
        <strain evidence="4 5">SR1</strain>
    </source>
</reference>
<dbReference type="Gene3D" id="3.10.580.10">
    <property type="entry name" value="CBS-domain"/>
    <property type="match status" value="1"/>
</dbReference>
<dbReference type="eggNOG" id="arCOG00606">
    <property type="taxonomic scope" value="Archaea"/>
</dbReference>
<dbReference type="PANTHER" id="PTHR43080">
    <property type="entry name" value="CBS DOMAIN-CONTAINING PROTEIN CBSX3, MITOCHONDRIAL"/>
    <property type="match status" value="1"/>
</dbReference>
<dbReference type="GeneID" id="99755942"/>
<dbReference type="InterPro" id="IPR046342">
    <property type="entry name" value="CBS_dom_sf"/>
</dbReference>